<feature type="transmembrane region" description="Helical" evidence="1">
    <location>
        <begin position="20"/>
        <end position="41"/>
    </location>
</feature>
<name>A0ABN7WL62_GIGMA</name>
<dbReference type="EMBL" id="CAJVQB010049715">
    <property type="protein sequence ID" value="CAG8834597.1"/>
    <property type="molecule type" value="Genomic_DNA"/>
</dbReference>
<dbReference type="Proteomes" id="UP000789901">
    <property type="component" value="Unassembled WGS sequence"/>
</dbReference>
<comment type="caution">
    <text evidence="2">The sequence shown here is derived from an EMBL/GenBank/DDBJ whole genome shotgun (WGS) entry which is preliminary data.</text>
</comment>
<evidence type="ECO:0000256" key="1">
    <source>
        <dbReference type="SAM" id="Phobius"/>
    </source>
</evidence>
<feature type="non-terminal residue" evidence="2">
    <location>
        <position position="346"/>
    </location>
</feature>
<keyword evidence="1" id="KW-1133">Transmembrane helix</keyword>
<keyword evidence="3" id="KW-1185">Reference proteome</keyword>
<reference evidence="2 3" key="1">
    <citation type="submission" date="2021-06" db="EMBL/GenBank/DDBJ databases">
        <authorList>
            <person name="Kallberg Y."/>
            <person name="Tangrot J."/>
            <person name="Rosling A."/>
        </authorList>
    </citation>
    <scope>NUCLEOTIDE SEQUENCE [LARGE SCALE GENOMIC DNA]</scope>
    <source>
        <strain evidence="2 3">120-4 pot B 10/14</strain>
    </source>
</reference>
<keyword evidence="1" id="KW-0472">Membrane</keyword>
<keyword evidence="1" id="KW-0812">Transmembrane</keyword>
<organism evidence="2 3">
    <name type="scientific">Gigaspora margarita</name>
    <dbReference type="NCBI Taxonomy" id="4874"/>
    <lineage>
        <taxon>Eukaryota</taxon>
        <taxon>Fungi</taxon>
        <taxon>Fungi incertae sedis</taxon>
        <taxon>Mucoromycota</taxon>
        <taxon>Glomeromycotina</taxon>
        <taxon>Glomeromycetes</taxon>
        <taxon>Diversisporales</taxon>
        <taxon>Gigasporaceae</taxon>
        <taxon>Gigaspora</taxon>
    </lineage>
</organism>
<accession>A0ABN7WL62</accession>
<gene>
    <name evidence="2" type="ORF">GMARGA_LOCUS32142</name>
</gene>
<feature type="transmembrane region" description="Helical" evidence="1">
    <location>
        <begin position="242"/>
        <end position="263"/>
    </location>
</feature>
<sequence>MLTDLCMKSNNAESPSVTLIRRIFIVVFITLILTCFMLLIVNVQGDLPSLKSTQVRNDNIPAPRISASSCSQSIIQPTYNAVYKTYNGSFASDIKMDGNSVIRFDFYFTSTEDSIGNITQPIIMSIMDPGYGPNIVQYHSNIFPYNETFVQSIEFKNIHYLSQNSNYMVRFSKTIRDMAAPNDFRSLIGIKPHYYSIPYIESNIEYIIYKNLTNGANWYASVSITPVTTIVEKETEQRDKTVISLLGSISGIYAAITGFYIFLFGPGTFSPWGYVQKTIISKEGLIYTADTLAELGKLGLEERVRRLEALDMFLNEHVIGIPFDRNSKAHELDLKHGKKCKVWCGK</sequence>
<evidence type="ECO:0000313" key="3">
    <source>
        <dbReference type="Proteomes" id="UP000789901"/>
    </source>
</evidence>
<proteinExistence type="predicted"/>
<protein>
    <submittedName>
        <fullName evidence="2">4439_t:CDS:1</fullName>
    </submittedName>
</protein>
<evidence type="ECO:0000313" key="2">
    <source>
        <dbReference type="EMBL" id="CAG8834597.1"/>
    </source>
</evidence>